<accession>A0A0S8JK12</accession>
<dbReference type="SUPFAM" id="SSF53448">
    <property type="entry name" value="Nucleotide-diphospho-sugar transferases"/>
    <property type="match status" value="1"/>
</dbReference>
<evidence type="ECO:0000313" key="5">
    <source>
        <dbReference type="Proteomes" id="UP000051035"/>
    </source>
</evidence>
<protein>
    <recommendedName>
        <fullName evidence="3">MobA-like NTP transferase domain-containing protein</fullName>
    </recommendedName>
</protein>
<evidence type="ECO:0000256" key="1">
    <source>
        <dbReference type="ARBA" id="ARBA00022679"/>
    </source>
</evidence>
<keyword evidence="2" id="KW-0548">Nucleotidyltransferase</keyword>
<dbReference type="AlphaFoldDB" id="A0A0S8JK12"/>
<comment type="caution">
    <text evidence="4">The sequence shown here is derived from an EMBL/GenBank/DDBJ whole genome shotgun (WGS) entry which is preliminary data.</text>
</comment>
<dbReference type="PANTHER" id="PTHR43584">
    <property type="entry name" value="NUCLEOTIDYL TRANSFERASE"/>
    <property type="match status" value="1"/>
</dbReference>
<dbReference type="EMBL" id="LJVA01000087">
    <property type="protein sequence ID" value="KPL09085.1"/>
    <property type="molecule type" value="Genomic_DNA"/>
</dbReference>
<feature type="domain" description="MobA-like NTP transferase" evidence="3">
    <location>
        <begin position="5"/>
        <end position="160"/>
    </location>
</feature>
<proteinExistence type="predicted"/>
<dbReference type="Pfam" id="PF12804">
    <property type="entry name" value="NTP_transf_3"/>
    <property type="match status" value="1"/>
</dbReference>
<dbReference type="InterPro" id="IPR050065">
    <property type="entry name" value="GlmU-like"/>
</dbReference>
<dbReference type="GO" id="GO:0016779">
    <property type="term" value="F:nucleotidyltransferase activity"/>
    <property type="evidence" value="ECO:0007669"/>
    <property type="project" value="UniProtKB-KW"/>
</dbReference>
<dbReference type="Proteomes" id="UP000051035">
    <property type="component" value="Unassembled WGS sequence"/>
</dbReference>
<organism evidence="4 5">
    <name type="scientific">candidate division TA06 bacterium SM1_40</name>
    <dbReference type="NCBI Taxonomy" id="1703773"/>
    <lineage>
        <taxon>Bacteria</taxon>
        <taxon>Bacteria division TA06</taxon>
    </lineage>
</organism>
<gene>
    <name evidence="4" type="ORF">AMJ71_07360</name>
</gene>
<dbReference type="InterPro" id="IPR025877">
    <property type="entry name" value="MobA-like_NTP_Trfase"/>
</dbReference>
<dbReference type="Gene3D" id="2.160.10.10">
    <property type="entry name" value="Hexapeptide repeat proteins"/>
    <property type="match status" value="1"/>
</dbReference>
<evidence type="ECO:0000313" key="4">
    <source>
        <dbReference type="EMBL" id="KPL09085.1"/>
    </source>
</evidence>
<evidence type="ECO:0000256" key="2">
    <source>
        <dbReference type="ARBA" id="ARBA00022695"/>
    </source>
</evidence>
<evidence type="ECO:0000259" key="3">
    <source>
        <dbReference type="Pfam" id="PF12804"/>
    </source>
</evidence>
<dbReference type="InterPro" id="IPR029044">
    <property type="entry name" value="Nucleotide-diphossugar_trans"/>
</dbReference>
<sequence>MDVEAVILAAGRGERMGELGRRIPKPLLYLPGQYLIDRMLDQLSRAGIARTAVLVGDRRSRVARYVKSSPDIAVLRQHRPPTLCGAIATALAGAADRLLVIHGDNVFSQPFGYFIRAAAGSPAAFLTEAEGSVLAGLYLLSRKLLNSVRDCLACDGLEELKEILISRRVPCATVPLRGWRVNINSPGDYLSAVHRLLDEQQIHSENYAGLPRSSIPSSTTVHEPAWISPGARLARSEIGPYVVVGERAVIEDAILSNAVIYPGSTVKNVPARDVVAVGRRLISLAL</sequence>
<keyword evidence="1" id="KW-0808">Transferase</keyword>
<name>A0A0S8JK12_UNCT6</name>
<dbReference type="PANTHER" id="PTHR43584:SF8">
    <property type="entry name" value="N-ACETYLMURAMATE ALPHA-1-PHOSPHATE URIDYLYLTRANSFERASE"/>
    <property type="match status" value="1"/>
</dbReference>
<dbReference type="Gene3D" id="3.90.550.10">
    <property type="entry name" value="Spore Coat Polysaccharide Biosynthesis Protein SpsA, Chain A"/>
    <property type="match status" value="1"/>
</dbReference>
<reference evidence="4 5" key="1">
    <citation type="journal article" date="2015" name="Microbiome">
        <title>Genomic resolution of linkages in carbon, nitrogen, and sulfur cycling among widespread estuary sediment bacteria.</title>
        <authorList>
            <person name="Baker B.J."/>
            <person name="Lazar C.S."/>
            <person name="Teske A.P."/>
            <person name="Dick G.J."/>
        </authorList>
    </citation>
    <scope>NUCLEOTIDE SEQUENCE [LARGE SCALE GENOMIC DNA]</scope>
    <source>
        <strain evidence="4">SM1_40</strain>
    </source>
</reference>